<evidence type="ECO:0000256" key="2">
    <source>
        <dbReference type="SAM" id="SignalP"/>
    </source>
</evidence>
<evidence type="ECO:0000313" key="3">
    <source>
        <dbReference type="EMBL" id="MDT0275970.1"/>
    </source>
</evidence>
<dbReference type="InterPro" id="IPR009465">
    <property type="entry name" value="Spondin_N"/>
</dbReference>
<dbReference type="InterPro" id="IPR038678">
    <property type="entry name" value="Spondin_N_sf"/>
</dbReference>
<keyword evidence="1" id="KW-0812">Transmembrane</keyword>
<gene>
    <name evidence="3" type="ORF">RM425_08650</name>
</gene>
<proteinExistence type="predicted"/>
<dbReference type="Proteomes" id="UP001183222">
    <property type="component" value="Unassembled WGS sequence"/>
</dbReference>
<sequence length="292" mass="29219">MSKKLAGVGAAALVSAAVLAPSSALAAEDETMFRVEVTNVSKETGTKVDTPQGAKPILLSPGAFAVYSGEDNPAFTVGAEATLPLGGEGLENIAEDGFPMQLAQQFEGAPMVSDSGTFADEQGPKKALEPGMSASFTVTASPGGKLTLATMFVPSNDAFYGPADGIELFDAGGEPISADVTDAIGTFDAGTEENQPFFGPATKPVQPHPDFGPVEESVVLPVEDVEGQPQVYPEVGQVINVTVMPVPAGGVPAGAGGAADDDAATTVAGVAALGGAALLAGMGIARRRAGTR</sequence>
<dbReference type="EMBL" id="JAVREI010000004">
    <property type="protein sequence ID" value="MDT0275970.1"/>
    <property type="molecule type" value="Genomic_DNA"/>
</dbReference>
<reference evidence="4" key="1">
    <citation type="submission" date="2023-07" db="EMBL/GenBank/DDBJ databases">
        <title>30 novel species of actinomycetes from the DSMZ collection.</title>
        <authorList>
            <person name="Nouioui I."/>
        </authorList>
    </citation>
    <scope>NUCLEOTIDE SEQUENCE [LARGE SCALE GENOMIC DNA]</scope>
    <source>
        <strain evidence="4">DSM 46792</strain>
    </source>
</reference>
<dbReference type="RefSeq" id="WP_311344792.1">
    <property type="nucleotide sequence ID" value="NZ_JAVREI010000004.1"/>
</dbReference>
<keyword evidence="1" id="KW-0472">Membrane</keyword>
<keyword evidence="2" id="KW-0732">Signal</keyword>
<keyword evidence="1" id="KW-1133">Transmembrane helix</keyword>
<feature type="chain" id="PRO_5045253023" evidence="2">
    <location>
        <begin position="27"/>
        <end position="292"/>
    </location>
</feature>
<protein>
    <submittedName>
        <fullName evidence="3">Spondin domain-containing protein</fullName>
    </submittedName>
</protein>
<organism evidence="3 4">
    <name type="scientific">Blastococcus goldschmidtiae</name>
    <dbReference type="NCBI Taxonomy" id="3075546"/>
    <lineage>
        <taxon>Bacteria</taxon>
        <taxon>Bacillati</taxon>
        <taxon>Actinomycetota</taxon>
        <taxon>Actinomycetes</taxon>
        <taxon>Geodermatophilales</taxon>
        <taxon>Geodermatophilaceae</taxon>
        <taxon>Blastococcus</taxon>
    </lineage>
</organism>
<evidence type="ECO:0000256" key="1">
    <source>
        <dbReference type="SAM" id="Phobius"/>
    </source>
</evidence>
<accession>A0ABU2K710</accession>
<feature type="transmembrane region" description="Helical" evidence="1">
    <location>
        <begin position="267"/>
        <end position="285"/>
    </location>
</feature>
<evidence type="ECO:0000313" key="4">
    <source>
        <dbReference type="Proteomes" id="UP001183222"/>
    </source>
</evidence>
<name>A0ABU2K710_9ACTN</name>
<dbReference type="NCBIfam" id="NF038123">
    <property type="entry name" value="NF038123_dom"/>
    <property type="match status" value="1"/>
</dbReference>
<dbReference type="Gene3D" id="2.60.40.2130">
    <property type="entry name" value="F-spondin domain"/>
    <property type="match status" value="1"/>
</dbReference>
<comment type="caution">
    <text evidence="3">The sequence shown here is derived from an EMBL/GenBank/DDBJ whole genome shotgun (WGS) entry which is preliminary data.</text>
</comment>
<feature type="signal peptide" evidence="2">
    <location>
        <begin position="1"/>
        <end position="26"/>
    </location>
</feature>
<keyword evidence="4" id="KW-1185">Reference proteome</keyword>